<name>A0AAE1A2U5_9GAST</name>
<sequence>MFENRLTVSFYYEVFLFLDQQTPQGVFTVALCSASGLCVTPGHDSCAVQEDEDEEVPKDADRGAHKNQSVSVLDAREAVREDSYNHLEAFILRRRLKVHRAYADSCKEKGETPLSRQAFSRLLHEQNMSIFAPRAERSVQQSVQFEHGDLSTEDWETHRNKRDQSANSTDKELAMRENVLRAVSGSEIFVPSDYEFKIKSARVKGEPYNVKYVSNSLFKDFSKVSNLTTIRPGPKAGDSQVVEIPCLRWLDHLLQTGAWGITSGKTSLVKGVKRMDNI</sequence>
<evidence type="ECO:0000313" key="2">
    <source>
        <dbReference type="EMBL" id="KAK3779471.1"/>
    </source>
</evidence>
<reference evidence="2" key="1">
    <citation type="journal article" date="2023" name="G3 (Bethesda)">
        <title>A reference genome for the long-term kleptoplast-retaining sea slug Elysia crispata morphotype clarki.</title>
        <authorList>
            <person name="Eastman K.E."/>
            <person name="Pendleton A.L."/>
            <person name="Shaikh M.A."/>
            <person name="Suttiyut T."/>
            <person name="Ogas R."/>
            <person name="Tomko P."/>
            <person name="Gavelis G."/>
            <person name="Widhalm J.R."/>
            <person name="Wisecaver J.H."/>
        </authorList>
    </citation>
    <scope>NUCLEOTIDE SEQUENCE</scope>
    <source>
        <strain evidence="2">ECLA1</strain>
    </source>
</reference>
<proteinExistence type="predicted"/>
<protein>
    <submittedName>
        <fullName evidence="2">Uncharacterized protein</fullName>
    </submittedName>
</protein>
<gene>
    <name evidence="2" type="ORF">RRG08_045217</name>
</gene>
<dbReference type="EMBL" id="JAWDGP010002824">
    <property type="protein sequence ID" value="KAK3779471.1"/>
    <property type="molecule type" value="Genomic_DNA"/>
</dbReference>
<keyword evidence="3" id="KW-1185">Reference proteome</keyword>
<organism evidence="2 3">
    <name type="scientific">Elysia crispata</name>
    <name type="common">lettuce slug</name>
    <dbReference type="NCBI Taxonomy" id="231223"/>
    <lineage>
        <taxon>Eukaryota</taxon>
        <taxon>Metazoa</taxon>
        <taxon>Spiralia</taxon>
        <taxon>Lophotrochozoa</taxon>
        <taxon>Mollusca</taxon>
        <taxon>Gastropoda</taxon>
        <taxon>Heterobranchia</taxon>
        <taxon>Euthyneura</taxon>
        <taxon>Panpulmonata</taxon>
        <taxon>Sacoglossa</taxon>
        <taxon>Placobranchoidea</taxon>
        <taxon>Plakobranchidae</taxon>
        <taxon>Elysia</taxon>
    </lineage>
</organism>
<evidence type="ECO:0000313" key="3">
    <source>
        <dbReference type="Proteomes" id="UP001283361"/>
    </source>
</evidence>
<feature type="region of interest" description="Disordered" evidence="1">
    <location>
        <begin position="49"/>
        <end position="69"/>
    </location>
</feature>
<accession>A0AAE1A2U5</accession>
<dbReference type="Proteomes" id="UP001283361">
    <property type="component" value="Unassembled WGS sequence"/>
</dbReference>
<evidence type="ECO:0000256" key="1">
    <source>
        <dbReference type="SAM" id="MobiDB-lite"/>
    </source>
</evidence>
<feature type="region of interest" description="Disordered" evidence="1">
    <location>
        <begin position="148"/>
        <end position="173"/>
    </location>
</feature>
<dbReference type="AlphaFoldDB" id="A0AAE1A2U5"/>
<comment type="caution">
    <text evidence="2">The sequence shown here is derived from an EMBL/GenBank/DDBJ whole genome shotgun (WGS) entry which is preliminary data.</text>
</comment>